<keyword evidence="2" id="KW-1185">Reference proteome</keyword>
<dbReference type="AlphaFoldDB" id="A0A8J2JJQ4"/>
<sequence>MNAEHLDILLTSQQKIQSLVLSGFIERFDPDLKAMVYNCLKKNKEYLVDFILSPCVVTEDIFKIHYAKVYNFDCKVFQDCKHLKNIVINVGISPQIFSPRSSCGKIVNIPCLPFTLVSLELYNEEFHMEELTTFAANFYKFVHLSKLVMSSSKTHPYYIHLSWVKSLVKLKHLHRADFYSGKLHDFQGICQYMLSKPKGFITMTTLSDRVSFCRAWLDSRQSPIFKASSTCSSLNKNTKLKNDSSNLNV</sequence>
<gene>
    <name evidence="1" type="ORF">AFUS01_LOCUS7866</name>
</gene>
<protein>
    <submittedName>
        <fullName evidence="1">Uncharacterized protein</fullName>
    </submittedName>
</protein>
<dbReference type="Proteomes" id="UP000708208">
    <property type="component" value="Unassembled WGS sequence"/>
</dbReference>
<reference evidence="1" key="1">
    <citation type="submission" date="2021-06" db="EMBL/GenBank/DDBJ databases">
        <authorList>
            <person name="Hodson N. C."/>
            <person name="Mongue J. A."/>
            <person name="Jaron S. K."/>
        </authorList>
    </citation>
    <scope>NUCLEOTIDE SEQUENCE</scope>
</reference>
<accession>A0A8J2JJQ4</accession>
<evidence type="ECO:0000313" key="1">
    <source>
        <dbReference type="EMBL" id="CAG7718475.1"/>
    </source>
</evidence>
<name>A0A8J2JJQ4_9HEXA</name>
<evidence type="ECO:0000313" key="2">
    <source>
        <dbReference type="Proteomes" id="UP000708208"/>
    </source>
</evidence>
<dbReference type="EMBL" id="CAJVCH010053799">
    <property type="protein sequence ID" value="CAG7718475.1"/>
    <property type="molecule type" value="Genomic_DNA"/>
</dbReference>
<proteinExistence type="predicted"/>
<comment type="caution">
    <text evidence="1">The sequence shown here is derived from an EMBL/GenBank/DDBJ whole genome shotgun (WGS) entry which is preliminary data.</text>
</comment>
<organism evidence="1 2">
    <name type="scientific">Allacma fusca</name>
    <dbReference type="NCBI Taxonomy" id="39272"/>
    <lineage>
        <taxon>Eukaryota</taxon>
        <taxon>Metazoa</taxon>
        <taxon>Ecdysozoa</taxon>
        <taxon>Arthropoda</taxon>
        <taxon>Hexapoda</taxon>
        <taxon>Collembola</taxon>
        <taxon>Symphypleona</taxon>
        <taxon>Sminthuridae</taxon>
        <taxon>Allacma</taxon>
    </lineage>
</organism>